<dbReference type="AlphaFoldDB" id="A0A974PCY0"/>
<reference evidence="1 2" key="1">
    <citation type="submission" date="2021-01" db="EMBL/GenBank/DDBJ databases">
        <title>Whole genome sequence of Paenibacillus sonchi LMG 24727 for comparative genomics.</title>
        <authorList>
            <person name="Lee G."/>
            <person name="Kim M.-J."/>
            <person name="Lim K."/>
            <person name="Shin J.-H."/>
        </authorList>
    </citation>
    <scope>NUCLEOTIDE SEQUENCE [LARGE SCALE GENOMIC DNA]</scope>
    <source>
        <strain evidence="1 2">LMG 24727</strain>
    </source>
</reference>
<protein>
    <submittedName>
        <fullName evidence="1">Uncharacterized protein</fullName>
    </submittedName>
</protein>
<dbReference type="EMBL" id="CP068595">
    <property type="protein sequence ID" value="QQZ61574.1"/>
    <property type="molecule type" value="Genomic_DNA"/>
</dbReference>
<accession>A0A974PCY0</accession>
<evidence type="ECO:0000313" key="1">
    <source>
        <dbReference type="EMBL" id="QQZ61574.1"/>
    </source>
</evidence>
<dbReference type="Gene3D" id="2.60.120.260">
    <property type="entry name" value="Galactose-binding domain-like"/>
    <property type="match status" value="1"/>
</dbReference>
<organism evidence="1 2">
    <name type="scientific">Paenibacillus sonchi</name>
    <dbReference type="NCBI Taxonomy" id="373687"/>
    <lineage>
        <taxon>Bacteria</taxon>
        <taxon>Bacillati</taxon>
        <taxon>Bacillota</taxon>
        <taxon>Bacilli</taxon>
        <taxon>Bacillales</taxon>
        <taxon>Paenibacillaceae</taxon>
        <taxon>Paenibacillus</taxon>
        <taxon>Paenibacillus sonchi group</taxon>
    </lineage>
</organism>
<keyword evidence="2" id="KW-1185">Reference proteome</keyword>
<evidence type="ECO:0000313" key="2">
    <source>
        <dbReference type="Proteomes" id="UP000595841"/>
    </source>
</evidence>
<sequence length="149" mass="17081">MKRTRLFIYLIQTVFFIFMLSIGQSKAFGAENIIVPRETYESGSYAGTSYVPVNGTITSDPQKVVNGKYSAFLNALPSEVWKEFNYTDSSKVKFEKNTTYSVTFSYKSIDMSQQMPTAFSTFLREVQIQRRIMDIPLGRMRAEMVGSER</sequence>
<proteinExistence type="predicted"/>
<dbReference type="Proteomes" id="UP000595841">
    <property type="component" value="Chromosome"/>
</dbReference>
<gene>
    <name evidence="1" type="ORF">JI735_02070</name>
</gene>
<dbReference type="KEGG" id="pson:JI735_02070"/>
<dbReference type="RefSeq" id="WP_202676986.1">
    <property type="nucleotide sequence ID" value="NZ_CP068595.1"/>
</dbReference>
<name>A0A974PCY0_9BACL</name>